<keyword evidence="4 5" id="KW-0472">Membrane</keyword>
<comment type="caution">
    <text evidence="5">Lacks conserved residue(s) required for the propagation of feature annotation.</text>
</comment>
<feature type="compositionally biased region" description="Low complexity" evidence="6">
    <location>
        <begin position="50"/>
        <end position="65"/>
    </location>
</feature>
<reference evidence="7" key="1">
    <citation type="submission" date="2022-11" db="EMBL/GenBank/DDBJ databases">
        <title>Centuries of genome instability and evolution in soft-shell clam transmissible cancer (bioRxiv).</title>
        <authorList>
            <person name="Hart S.F.M."/>
            <person name="Yonemitsu M.A."/>
            <person name="Giersch R.M."/>
            <person name="Beal B.F."/>
            <person name="Arriagada G."/>
            <person name="Davis B.W."/>
            <person name="Ostrander E.A."/>
            <person name="Goff S.P."/>
            <person name="Metzger M.J."/>
        </authorList>
    </citation>
    <scope>NUCLEOTIDE SEQUENCE</scope>
    <source>
        <strain evidence="7">MELC-2E11</strain>
        <tissue evidence="7">Siphon/mantle</tissue>
    </source>
</reference>
<dbReference type="PANTHER" id="PTHR23291">
    <property type="entry name" value="BAX INHIBITOR-RELATED"/>
    <property type="match status" value="1"/>
</dbReference>
<organism evidence="7 8">
    <name type="scientific">Mya arenaria</name>
    <name type="common">Soft-shell clam</name>
    <dbReference type="NCBI Taxonomy" id="6604"/>
    <lineage>
        <taxon>Eukaryota</taxon>
        <taxon>Metazoa</taxon>
        <taxon>Spiralia</taxon>
        <taxon>Lophotrochozoa</taxon>
        <taxon>Mollusca</taxon>
        <taxon>Bivalvia</taxon>
        <taxon>Autobranchia</taxon>
        <taxon>Heteroconchia</taxon>
        <taxon>Euheterodonta</taxon>
        <taxon>Imparidentia</taxon>
        <taxon>Neoheterodontei</taxon>
        <taxon>Myida</taxon>
        <taxon>Myoidea</taxon>
        <taxon>Myidae</taxon>
        <taxon>Mya</taxon>
    </lineage>
</organism>
<comment type="similarity">
    <text evidence="5">Belongs to the BI1 family.</text>
</comment>
<keyword evidence="2 5" id="KW-0812">Transmembrane</keyword>
<gene>
    <name evidence="7" type="ORF">MAR_020230</name>
</gene>
<feature type="region of interest" description="Disordered" evidence="6">
    <location>
        <begin position="14"/>
        <end position="76"/>
    </location>
</feature>
<dbReference type="InterPro" id="IPR006214">
    <property type="entry name" value="Bax_inhibitor_1-related"/>
</dbReference>
<sequence length="163" mass="17897">MQFMIRYNTVGQQPPLVGYAPPPQGPPQGYGFGEPQGPPQGYALHPQGPPQGYGYEEPQGQPQGYGQAGHGEPELAAPKADDRGMNIFYDTKIVMVAAGITTLIDFTMCSGLLFALFLIYDTQMIVGGRKHELSPEEYVYGALQLYIDVVYIFLIILSFFGKK</sequence>
<dbReference type="Proteomes" id="UP001164746">
    <property type="component" value="Chromosome 5"/>
</dbReference>
<dbReference type="Pfam" id="PF01027">
    <property type="entry name" value="Bax1-I"/>
    <property type="match status" value="1"/>
</dbReference>
<keyword evidence="3 5" id="KW-1133">Transmembrane helix</keyword>
<keyword evidence="8" id="KW-1185">Reference proteome</keyword>
<evidence type="ECO:0000256" key="4">
    <source>
        <dbReference type="ARBA" id="ARBA00023136"/>
    </source>
</evidence>
<evidence type="ECO:0000256" key="1">
    <source>
        <dbReference type="ARBA" id="ARBA00004141"/>
    </source>
</evidence>
<proteinExistence type="inferred from homology"/>
<evidence type="ECO:0000256" key="3">
    <source>
        <dbReference type="ARBA" id="ARBA00022989"/>
    </source>
</evidence>
<accession>A0ABY7E8F0</accession>
<comment type="subcellular location">
    <subcellularLocation>
        <location evidence="1">Membrane</location>
        <topology evidence="1">Multi-pass membrane protein</topology>
    </subcellularLocation>
</comment>
<protein>
    <submittedName>
        <fullName evidence="7">LFG2-like protein</fullName>
    </submittedName>
</protein>
<dbReference type="PANTHER" id="PTHR23291:SF127">
    <property type="entry name" value="PROTEIN LIFEGUARD 1-LIKE"/>
    <property type="match status" value="1"/>
</dbReference>
<name>A0ABY7E8F0_MYAAR</name>
<evidence type="ECO:0000256" key="2">
    <source>
        <dbReference type="ARBA" id="ARBA00022692"/>
    </source>
</evidence>
<dbReference type="EMBL" id="CP111016">
    <property type="protein sequence ID" value="WAR04861.1"/>
    <property type="molecule type" value="Genomic_DNA"/>
</dbReference>
<evidence type="ECO:0000313" key="7">
    <source>
        <dbReference type="EMBL" id="WAR04861.1"/>
    </source>
</evidence>
<feature type="transmembrane region" description="Helical" evidence="5">
    <location>
        <begin position="93"/>
        <end position="119"/>
    </location>
</feature>
<evidence type="ECO:0000256" key="6">
    <source>
        <dbReference type="SAM" id="MobiDB-lite"/>
    </source>
</evidence>
<evidence type="ECO:0000256" key="5">
    <source>
        <dbReference type="RuleBase" id="RU004379"/>
    </source>
</evidence>
<evidence type="ECO:0000313" key="8">
    <source>
        <dbReference type="Proteomes" id="UP001164746"/>
    </source>
</evidence>
<feature type="transmembrane region" description="Helical" evidence="5">
    <location>
        <begin position="139"/>
        <end position="160"/>
    </location>
</feature>